<keyword evidence="2" id="KW-1185">Reference proteome</keyword>
<keyword evidence="1" id="KW-0378">Hydrolase</keyword>
<dbReference type="HOGENOM" id="CLU_055726_0_0_3"/>
<dbReference type="EMBL" id="GL890971">
    <property type="protein sequence ID" value="EGJ28944.1"/>
    <property type="molecule type" value="Genomic_DNA"/>
</dbReference>
<evidence type="ECO:0000313" key="1">
    <source>
        <dbReference type="EMBL" id="EGJ28944.1"/>
    </source>
</evidence>
<protein>
    <submittedName>
        <fullName evidence="1">Putative Zn-dependent hydrolase</fullName>
    </submittedName>
</protein>
<dbReference type="GO" id="GO:0016787">
    <property type="term" value="F:hydrolase activity"/>
    <property type="evidence" value="ECO:0007669"/>
    <property type="project" value="UniProtKB-KW"/>
</dbReference>
<dbReference type="eggNOG" id="COG2220">
    <property type="taxonomic scope" value="Bacteria"/>
</dbReference>
<accession>F4Y2V0</accession>
<reference evidence="2" key="1">
    <citation type="journal article" date="2011" name="Proc. Natl. Acad. Sci. U.S.A.">
        <title>Genomic insights into the physiology and ecology of the marine filamentous cyanobacterium Lyngbya majuscula.</title>
        <authorList>
            <person name="Jones A.C."/>
            <person name="Monroe E.A."/>
            <person name="Podell S."/>
            <person name="Hess W.R."/>
            <person name="Klages S."/>
            <person name="Esquenazi E."/>
            <person name="Niessen S."/>
            <person name="Hoover H."/>
            <person name="Rothmann M."/>
            <person name="Lasken R.S."/>
            <person name="Yates J.R.III."/>
            <person name="Reinhardt R."/>
            <person name="Kube M."/>
            <person name="Burkart M.D."/>
            <person name="Allen E.E."/>
            <person name="Dorrestein P.C."/>
            <person name="Gerwick W.H."/>
            <person name="Gerwick L."/>
        </authorList>
    </citation>
    <scope>NUCLEOTIDE SEQUENCE [LARGE SCALE GENOMIC DNA]</scope>
    <source>
        <strain evidence="2">3L</strain>
    </source>
</reference>
<dbReference type="Proteomes" id="UP000003959">
    <property type="component" value="Unassembled WGS sequence"/>
</dbReference>
<dbReference type="Gene3D" id="3.60.15.10">
    <property type="entry name" value="Ribonuclease Z/Hydroxyacylglutathione hydrolase-like"/>
    <property type="match status" value="1"/>
</dbReference>
<dbReference type="PANTHER" id="PTHR36142">
    <property type="entry name" value="METALLO-HYDROLASE/OXIDOREDUCTASE SUPERFAMILY PROTEIN"/>
    <property type="match status" value="1"/>
</dbReference>
<dbReference type="RefSeq" id="WP_008190866.1">
    <property type="nucleotide sequence ID" value="NZ_GL890971.1"/>
</dbReference>
<dbReference type="Pfam" id="PF13483">
    <property type="entry name" value="Lactamase_B_3"/>
    <property type="match status" value="1"/>
</dbReference>
<dbReference type="SUPFAM" id="SSF56281">
    <property type="entry name" value="Metallo-hydrolase/oxidoreductase"/>
    <property type="match status" value="1"/>
</dbReference>
<dbReference type="InterPro" id="IPR036866">
    <property type="entry name" value="RibonucZ/Hydroxyglut_hydro"/>
</dbReference>
<evidence type="ECO:0000313" key="2">
    <source>
        <dbReference type="Proteomes" id="UP000003959"/>
    </source>
</evidence>
<dbReference type="OrthoDB" id="507726at2"/>
<gene>
    <name evidence="1" type="ORF">LYNGBM3L_68500</name>
</gene>
<sequence>MYLTHFGANTWLLELPEQRILIDPWLVGSLVFGNLPWFFKGDKPEAINSIPDKIDLILLSQGLEDHTHTPTLEKLDKTIPVVGSTSAAKVVKQLGYTQVTPLTPGETVALGNHLEIRALPGAPIGPFQQENAYLITQLDSGTSLYYEPHGYPPAEVKDYAPVDIVISPALTLEIPLAGPIVQGHKTALQLAQWLRPQVFLPTTIDENVKYEGVLGSVVREVGSLEELRSQLLQDNLPTKVITPELGVSLEL</sequence>
<proteinExistence type="predicted"/>
<dbReference type="AlphaFoldDB" id="F4Y2V0"/>
<organism evidence="1 2">
    <name type="scientific">Moorena producens 3L</name>
    <dbReference type="NCBI Taxonomy" id="489825"/>
    <lineage>
        <taxon>Bacteria</taxon>
        <taxon>Bacillati</taxon>
        <taxon>Cyanobacteriota</taxon>
        <taxon>Cyanophyceae</taxon>
        <taxon>Coleofasciculales</taxon>
        <taxon>Coleofasciculaceae</taxon>
        <taxon>Moorena</taxon>
    </lineage>
</organism>
<name>F4Y2V0_9CYAN</name>
<dbReference type="PANTHER" id="PTHR36142:SF2">
    <property type="entry name" value="METALLO-HYDROLASE_OXIDOREDUCTASE SUPERFAMILY PROTEIN"/>
    <property type="match status" value="1"/>
</dbReference>